<dbReference type="PANTHER" id="PTHR46250:SF18">
    <property type="entry name" value="MYB_SANT-LIKE DOMAIN-CONTAINING PROTEIN"/>
    <property type="match status" value="1"/>
</dbReference>
<reference evidence="3 4" key="1">
    <citation type="submission" date="2023-10" db="EMBL/GenBank/DDBJ databases">
        <title>Chromosome-scale genome assembly provides insights into flower coloration mechanisms of Canna indica.</title>
        <authorList>
            <person name="Li C."/>
        </authorList>
    </citation>
    <scope>NUCLEOTIDE SEQUENCE [LARGE SCALE GENOMIC DNA]</scope>
    <source>
        <tissue evidence="3">Flower</tissue>
    </source>
</reference>
<dbReference type="Pfam" id="PF12776">
    <property type="entry name" value="Myb_DNA-bind_3"/>
    <property type="match status" value="1"/>
</dbReference>
<evidence type="ECO:0000256" key="1">
    <source>
        <dbReference type="SAM" id="MobiDB-lite"/>
    </source>
</evidence>
<organism evidence="3 4">
    <name type="scientific">Canna indica</name>
    <name type="common">Indian-shot</name>
    <dbReference type="NCBI Taxonomy" id="4628"/>
    <lineage>
        <taxon>Eukaryota</taxon>
        <taxon>Viridiplantae</taxon>
        <taxon>Streptophyta</taxon>
        <taxon>Embryophyta</taxon>
        <taxon>Tracheophyta</taxon>
        <taxon>Spermatophyta</taxon>
        <taxon>Magnoliopsida</taxon>
        <taxon>Liliopsida</taxon>
        <taxon>Zingiberales</taxon>
        <taxon>Cannaceae</taxon>
        <taxon>Canna</taxon>
    </lineage>
</organism>
<feature type="compositionally biased region" description="Polar residues" evidence="1">
    <location>
        <begin position="238"/>
        <end position="249"/>
    </location>
</feature>
<feature type="compositionally biased region" description="Polar residues" evidence="1">
    <location>
        <begin position="220"/>
        <end position="230"/>
    </location>
</feature>
<protein>
    <recommendedName>
        <fullName evidence="2">Myb/SANT-like domain-containing protein</fullName>
    </recommendedName>
</protein>
<proteinExistence type="predicted"/>
<gene>
    <name evidence="3" type="ORF">Cni_G14079</name>
</gene>
<evidence type="ECO:0000259" key="2">
    <source>
        <dbReference type="Pfam" id="PF12776"/>
    </source>
</evidence>
<evidence type="ECO:0000313" key="3">
    <source>
        <dbReference type="EMBL" id="WOL05351.1"/>
    </source>
</evidence>
<dbReference type="InterPro" id="IPR024752">
    <property type="entry name" value="Myb/SANT-like_dom"/>
</dbReference>
<dbReference type="Proteomes" id="UP001327560">
    <property type="component" value="Chromosome 4"/>
</dbReference>
<sequence length="349" mass="40720">MRDEYERRAVDDRTLVRNMTRMDVLDSIIRESDNNCIWELRMSRNAFARLCELLIVRVMEVQKRGRCSWTQEEDETLLTILEELVVEGHRGENGTFKVGTHEEALKRMLIRVPGINLTVQQIVNKMKRWSLKLSEALDMMNTSGFGWDDVRKCVVVDNPQVLEEYLKKHPKFANHANKEFKEFERLHVIFGKDRATGHGAETPADVIETQSLQPEWENMMETQSSQQPESPMSRRQESPISNIGSQSEGSEPKKKRGRMNEVADKFIEVWETQMSSAARDMHTVAIEMTKMREHMEMSTLVDEVHKLGITEMEEMNVLKKFAENTHYAIIFMRMDESRRLTFVKSIMGM</sequence>
<evidence type="ECO:0000313" key="4">
    <source>
        <dbReference type="Proteomes" id="UP001327560"/>
    </source>
</evidence>
<dbReference type="AlphaFoldDB" id="A0AAQ3KH28"/>
<feature type="domain" description="Myb/SANT-like" evidence="2">
    <location>
        <begin position="68"/>
        <end position="157"/>
    </location>
</feature>
<name>A0AAQ3KH28_9LILI</name>
<dbReference type="PANTHER" id="PTHR46250">
    <property type="entry name" value="MYB/SANT-LIKE DNA-BINDING DOMAIN PROTEIN-RELATED"/>
    <property type="match status" value="1"/>
</dbReference>
<keyword evidence="4" id="KW-1185">Reference proteome</keyword>
<accession>A0AAQ3KH28</accession>
<feature type="region of interest" description="Disordered" evidence="1">
    <location>
        <begin position="219"/>
        <end position="258"/>
    </location>
</feature>
<dbReference type="EMBL" id="CP136893">
    <property type="protein sequence ID" value="WOL05351.1"/>
    <property type="molecule type" value="Genomic_DNA"/>
</dbReference>